<dbReference type="InterPro" id="IPR029472">
    <property type="entry name" value="Copia-like_N"/>
</dbReference>
<organism evidence="3 4">
    <name type="scientific">Tanacetum coccineum</name>
    <dbReference type="NCBI Taxonomy" id="301880"/>
    <lineage>
        <taxon>Eukaryota</taxon>
        <taxon>Viridiplantae</taxon>
        <taxon>Streptophyta</taxon>
        <taxon>Embryophyta</taxon>
        <taxon>Tracheophyta</taxon>
        <taxon>Spermatophyta</taxon>
        <taxon>Magnoliopsida</taxon>
        <taxon>eudicotyledons</taxon>
        <taxon>Gunneridae</taxon>
        <taxon>Pentapetalae</taxon>
        <taxon>asterids</taxon>
        <taxon>campanulids</taxon>
        <taxon>Asterales</taxon>
        <taxon>Asteraceae</taxon>
        <taxon>Asteroideae</taxon>
        <taxon>Anthemideae</taxon>
        <taxon>Anthemidinae</taxon>
        <taxon>Tanacetum</taxon>
    </lineage>
</organism>
<dbReference type="Proteomes" id="UP001151760">
    <property type="component" value="Unassembled WGS sequence"/>
</dbReference>
<protein>
    <submittedName>
        <fullName evidence="3">Ribonuclease H-like domain-containing protein</fullName>
    </submittedName>
</protein>
<dbReference type="PANTHER" id="PTHR37610">
    <property type="entry name" value="CCHC-TYPE DOMAIN-CONTAINING PROTEIN"/>
    <property type="match status" value="1"/>
</dbReference>
<evidence type="ECO:0000313" key="4">
    <source>
        <dbReference type="Proteomes" id="UP001151760"/>
    </source>
</evidence>
<evidence type="ECO:0000256" key="1">
    <source>
        <dbReference type="SAM" id="MobiDB-lite"/>
    </source>
</evidence>
<name>A0ABQ4Z7T9_9ASTR</name>
<evidence type="ECO:0000259" key="2">
    <source>
        <dbReference type="Pfam" id="PF14244"/>
    </source>
</evidence>
<comment type="caution">
    <text evidence="3">The sequence shown here is derived from an EMBL/GenBank/DDBJ whole genome shotgun (WGS) entry which is preliminary data.</text>
</comment>
<sequence>MVAEMRKRKRADEFEEIQRKRAEKREQDRKSWKERSIVQALLQKHLRDWNCQLVKVYVGCEDGPIINKRWFARVWKSSFFDYHCVIVMSDGGDSDTEGVADPVTLISKLDVSNPLHLHSNDSAVLTVVSVKLKGTENYQVWANAMLLSLEGKNKIGFIDGTCRKSMTDDVLAKQWDRVNAVVLGWILNSISEELFLGQIFSKKAKHVWKELKETYHKVDGSVIFNLHHKINTIKQNGSELSGYYHKLNALWKQYDAMVELPNCLCAAASDFKKHNQLLKLMQFLMGLDDSYMSIRSSILSRETLPDVKIAYAIISSEESHRMASGSVSGHTQRTQTSAFMSKESHRMASDSVGVYTI</sequence>
<gene>
    <name evidence="3" type="ORF">Tco_0751479</name>
</gene>
<evidence type="ECO:0000313" key="3">
    <source>
        <dbReference type="EMBL" id="GJS84938.1"/>
    </source>
</evidence>
<dbReference type="EMBL" id="BQNB010011013">
    <property type="protein sequence ID" value="GJS84938.1"/>
    <property type="molecule type" value="Genomic_DNA"/>
</dbReference>
<keyword evidence="4" id="KW-1185">Reference proteome</keyword>
<proteinExistence type="predicted"/>
<dbReference type="Pfam" id="PF14244">
    <property type="entry name" value="Retrotran_gag_3"/>
    <property type="match status" value="1"/>
</dbReference>
<dbReference type="PANTHER" id="PTHR37610:SF78">
    <property type="entry name" value="GAG-POLYPEPTIDE OF LTR COPIA-TYPE-RELATED"/>
    <property type="match status" value="1"/>
</dbReference>
<reference evidence="3" key="1">
    <citation type="journal article" date="2022" name="Int. J. Mol. Sci.">
        <title>Draft Genome of Tanacetum Coccineum: Genomic Comparison of Closely Related Tanacetum-Family Plants.</title>
        <authorList>
            <person name="Yamashiro T."/>
            <person name="Shiraishi A."/>
            <person name="Nakayama K."/>
            <person name="Satake H."/>
        </authorList>
    </citation>
    <scope>NUCLEOTIDE SEQUENCE</scope>
</reference>
<feature type="compositionally biased region" description="Basic and acidic residues" evidence="1">
    <location>
        <begin position="10"/>
        <end position="28"/>
    </location>
</feature>
<feature type="region of interest" description="Disordered" evidence="1">
    <location>
        <begin position="1"/>
        <end position="28"/>
    </location>
</feature>
<reference evidence="3" key="2">
    <citation type="submission" date="2022-01" db="EMBL/GenBank/DDBJ databases">
        <authorList>
            <person name="Yamashiro T."/>
            <person name="Shiraishi A."/>
            <person name="Satake H."/>
            <person name="Nakayama K."/>
        </authorList>
    </citation>
    <scope>NUCLEOTIDE SEQUENCE</scope>
</reference>
<accession>A0ABQ4Z7T9</accession>
<feature type="domain" description="Retrotransposon Copia-like N-terminal" evidence="2">
    <location>
        <begin position="118"/>
        <end position="164"/>
    </location>
</feature>